<sequence>MAMDSSSIGQDRSDIFLPATSIAALDHDGDKRGRAFRHAFIVGPLSPTLIDFRRTPLFLSETWRRIGDHGGEMESF</sequence>
<accession>A0AAV2DA92</accession>
<protein>
    <submittedName>
        <fullName evidence="1">Uncharacterized protein</fullName>
    </submittedName>
</protein>
<proteinExistence type="predicted"/>
<name>A0AAV2DA92_9ROSI</name>
<keyword evidence="2" id="KW-1185">Reference proteome</keyword>
<dbReference type="AlphaFoldDB" id="A0AAV2DA92"/>
<evidence type="ECO:0000313" key="2">
    <source>
        <dbReference type="Proteomes" id="UP001497516"/>
    </source>
</evidence>
<dbReference type="EMBL" id="OZ034815">
    <property type="protein sequence ID" value="CAL1370601.1"/>
    <property type="molecule type" value="Genomic_DNA"/>
</dbReference>
<dbReference type="Proteomes" id="UP001497516">
    <property type="component" value="Chromosome 2"/>
</dbReference>
<reference evidence="1 2" key="1">
    <citation type="submission" date="2024-04" db="EMBL/GenBank/DDBJ databases">
        <authorList>
            <person name="Fracassetti M."/>
        </authorList>
    </citation>
    <scope>NUCLEOTIDE SEQUENCE [LARGE SCALE GENOMIC DNA]</scope>
</reference>
<gene>
    <name evidence="1" type="ORF">LTRI10_LOCUS12716</name>
</gene>
<evidence type="ECO:0000313" key="1">
    <source>
        <dbReference type="EMBL" id="CAL1370601.1"/>
    </source>
</evidence>
<organism evidence="1 2">
    <name type="scientific">Linum trigynum</name>
    <dbReference type="NCBI Taxonomy" id="586398"/>
    <lineage>
        <taxon>Eukaryota</taxon>
        <taxon>Viridiplantae</taxon>
        <taxon>Streptophyta</taxon>
        <taxon>Embryophyta</taxon>
        <taxon>Tracheophyta</taxon>
        <taxon>Spermatophyta</taxon>
        <taxon>Magnoliopsida</taxon>
        <taxon>eudicotyledons</taxon>
        <taxon>Gunneridae</taxon>
        <taxon>Pentapetalae</taxon>
        <taxon>rosids</taxon>
        <taxon>fabids</taxon>
        <taxon>Malpighiales</taxon>
        <taxon>Linaceae</taxon>
        <taxon>Linum</taxon>
    </lineage>
</organism>